<dbReference type="PANTHER" id="PTHR45444:SF3">
    <property type="entry name" value="XANTHINE DEHYDROGENASE"/>
    <property type="match status" value="1"/>
</dbReference>
<dbReference type="Gene3D" id="3.30.465.10">
    <property type="match status" value="1"/>
</dbReference>
<feature type="domain" description="FAD-binding PCMH-type" evidence="2">
    <location>
        <begin position="27"/>
        <end position="219"/>
    </location>
</feature>
<dbReference type="InterPro" id="IPR036683">
    <property type="entry name" value="CO_DH_flav_C_dom_sf"/>
</dbReference>
<dbReference type="InParanoid" id="D2W615"/>
<dbReference type="GO" id="GO:0005506">
    <property type="term" value="F:iron ion binding"/>
    <property type="evidence" value="ECO:0007669"/>
    <property type="project" value="InterPro"/>
</dbReference>
<gene>
    <name evidence="3" type="ORF">NAEGRDRAFT_76858</name>
</gene>
<dbReference type="InterPro" id="IPR016169">
    <property type="entry name" value="FAD-bd_PCMH_sub2"/>
</dbReference>
<dbReference type="KEGG" id="ngr:NAEGRDRAFT_76858"/>
<dbReference type="InterPro" id="IPR036318">
    <property type="entry name" value="FAD-bd_PCMH-like_sf"/>
</dbReference>
<dbReference type="GO" id="GO:0071949">
    <property type="term" value="F:FAD binding"/>
    <property type="evidence" value="ECO:0007669"/>
    <property type="project" value="InterPro"/>
</dbReference>
<dbReference type="eggNOG" id="KOG0430">
    <property type="taxonomic scope" value="Eukaryota"/>
</dbReference>
<keyword evidence="4" id="KW-1185">Reference proteome</keyword>
<dbReference type="VEuPathDB" id="AmoebaDB:NAEGRDRAFT_76858"/>
<keyword evidence="1" id="KW-0560">Oxidoreductase</keyword>
<dbReference type="Gene3D" id="3.30.390.50">
    <property type="entry name" value="CO dehydrogenase flavoprotein, C-terminal domain"/>
    <property type="match status" value="1"/>
</dbReference>
<dbReference type="InterPro" id="IPR016166">
    <property type="entry name" value="FAD-bd_PCMH"/>
</dbReference>
<dbReference type="EMBL" id="GG739192">
    <property type="protein sequence ID" value="EFC35487.1"/>
    <property type="molecule type" value="Genomic_DNA"/>
</dbReference>
<evidence type="ECO:0000313" key="4">
    <source>
        <dbReference type="Proteomes" id="UP000006671"/>
    </source>
</evidence>
<dbReference type="SUPFAM" id="SSF56176">
    <property type="entry name" value="FAD-binding/transporter-associated domain-like"/>
    <property type="match status" value="1"/>
</dbReference>
<feature type="non-terminal residue" evidence="3">
    <location>
        <position position="450"/>
    </location>
</feature>
<proteinExistence type="predicted"/>
<sequence>MVENTLFQPRQEPIHKRSTTTSRTFNVQGDNNLLIQNPNVLPEDEEQVYEELTIFDTPPKSNLLLKQQHQFDDNILYNRSNTFLNEDITDINENLNLNIKSLIIGSSITISNLEEFIKKQIKILPKYQSQSLECILHQTKYFASTPIRNAACLAGNIITASPASDLNPLWVALDCNLKIMQMDGHVKTIPFKEFFTGYRQVQLKKSELLIHLEIPLPQLDNNNNTIQLVKSFKQSKRREDDIAIVTSAMKIKLFKNNNLNNINNNNLNNINNNNSNSNNNNINNNNINNKYYIQDIKLVYGGMNAYTVSAEKTRQYLIELKIRELNQDEESVLLNHHYIPRIYPKGEQFYSNTIEIGQSIGKSILHQSSNIQVTGEAKYVDDIQPIYGQLYAALVQSSKPLALIKSISYDKALSMKGVIGYVDYRDVKGHNRVGAVIPDDEELFISLKTT</sequence>
<reference evidence="3 4" key="1">
    <citation type="journal article" date="2010" name="Cell">
        <title>The genome of Naegleria gruberi illuminates early eukaryotic versatility.</title>
        <authorList>
            <person name="Fritz-Laylin L.K."/>
            <person name="Prochnik S.E."/>
            <person name="Ginger M.L."/>
            <person name="Dacks J.B."/>
            <person name="Carpenter M.L."/>
            <person name="Field M.C."/>
            <person name="Kuo A."/>
            <person name="Paredez A."/>
            <person name="Chapman J."/>
            <person name="Pham J."/>
            <person name="Shu S."/>
            <person name="Neupane R."/>
            <person name="Cipriano M."/>
            <person name="Mancuso J."/>
            <person name="Tu H."/>
            <person name="Salamov A."/>
            <person name="Lindquist E."/>
            <person name="Shapiro H."/>
            <person name="Lucas S."/>
            <person name="Grigoriev I.V."/>
            <person name="Cande W.Z."/>
            <person name="Fulton C."/>
            <person name="Rokhsar D.S."/>
            <person name="Dawson S.C."/>
        </authorList>
    </citation>
    <scope>NUCLEOTIDE SEQUENCE [LARGE SCALE GENOMIC DNA]</scope>
    <source>
        <strain evidence="3 4">NEG-M</strain>
    </source>
</reference>
<evidence type="ECO:0000256" key="1">
    <source>
        <dbReference type="ARBA" id="ARBA00023002"/>
    </source>
</evidence>
<evidence type="ECO:0000259" key="2">
    <source>
        <dbReference type="PROSITE" id="PS51387"/>
    </source>
</evidence>
<dbReference type="SMART" id="SM01008">
    <property type="entry name" value="Ald_Xan_dh_C"/>
    <property type="match status" value="1"/>
</dbReference>
<dbReference type="GeneID" id="8856402"/>
<dbReference type="Gene3D" id="3.90.1170.50">
    <property type="entry name" value="Aldehyde oxidase/xanthine dehydrogenase, a/b hammerhead"/>
    <property type="match status" value="1"/>
</dbReference>
<dbReference type="Pfam" id="PF01315">
    <property type="entry name" value="Ald_Xan_dh_C"/>
    <property type="match status" value="1"/>
</dbReference>
<dbReference type="FunFam" id="3.30.465.10:FF:000004">
    <property type="entry name" value="Xanthine dehydrogenase/oxidase"/>
    <property type="match status" value="1"/>
</dbReference>
<dbReference type="Pfam" id="PF00941">
    <property type="entry name" value="FAD_binding_5"/>
    <property type="match status" value="1"/>
</dbReference>
<dbReference type="InterPro" id="IPR016208">
    <property type="entry name" value="Ald_Oxase/xanthine_DH-like"/>
</dbReference>
<dbReference type="PROSITE" id="PS51387">
    <property type="entry name" value="FAD_PCMH"/>
    <property type="match status" value="1"/>
</dbReference>
<dbReference type="RefSeq" id="XP_002668231.1">
    <property type="nucleotide sequence ID" value="XM_002668185.1"/>
</dbReference>
<accession>D2W615</accession>
<dbReference type="InterPro" id="IPR036856">
    <property type="entry name" value="Ald_Oxase/Xan_DH_a/b_sf"/>
</dbReference>
<protein>
    <submittedName>
        <fullName evidence="3">Predicted protein</fullName>
    </submittedName>
</protein>
<dbReference type="STRING" id="5762.D2W615"/>
<dbReference type="OrthoDB" id="8300278at2759"/>
<dbReference type="InterPro" id="IPR000674">
    <property type="entry name" value="Ald_Oxase/Xan_DH_a/b"/>
</dbReference>
<dbReference type="InterPro" id="IPR002346">
    <property type="entry name" value="Mopterin_DH_FAD-bd"/>
</dbReference>
<dbReference type="GO" id="GO:0016491">
    <property type="term" value="F:oxidoreductase activity"/>
    <property type="evidence" value="ECO:0007669"/>
    <property type="project" value="UniProtKB-KW"/>
</dbReference>
<dbReference type="SUPFAM" id="SSF55447">
    <property type="entry name" value="CO dehydrogenase flavoprotein C-terminal domain-like"/>
    <property type="match status" value="1"/>
</dbReference>
<dbReference type="Proteomes" id="UP000006671">
    <property type="component" value="Unassembled WGS sequence"/>
</dbReference>
<evidence type="ECO:0000313" key="3">
    <source>
        <dbReference type="EMBL" id="EFC35487.1"/>
    </source>
</evidence>
<dbReference type="AlphaFoldDB" id="D2W615"/>
<dbReference type="SUPFAM" id="SSF54665">
    <property type="entry name" value="CO dehydrogenase molybdoprotein N-domain-like"/>
    <property type="match status" value="1"/>
</dbReference>
<organism evidence="4">
    <name type="scientific">Naegleria gruberi</name>
    <name type="common">Amoeba</name>
    <dbReference type="NCBI Taxonomy" id="5762"/>
    <lineage>
        <taxon>Eukaryota</taxon>
        <taxon>Discoba</taxon>
        <taxon>Heterolobosea</taxon>
        <taxon>Tetramitia</taxon>
        <taxon>Eutetramitia</taxon>
        <taxon>Vahlkampfiidae</taxon>
        <taxon>Naegleria</taxon>
    </lineage>
</organism>
<dbReference type="PANTHER" id="PTHR45444">
    <property type="entry name" value="XANTHINE DEHYDROGENASE"/>
    <property type="match status" value="1"/>
</dbReference>
<name>D2W615_NAEGR</name>